<dbReference type="PANTHER" id="PTHR39441">
    <property type="entry name" value="DUF2252 DOMAIN-CONTAINING PROTEIN"/>
    <property type="match status" value="1"/>
</dbReference>
<dbReference type="Pfam" id="PF10009">
    <property type="entry name" value="DUF2252"/>
    <property type="match status" value="1"/>
</dbReference>
<keyword evidence="2" id="KW-1185">Reference proteome</keyword>
<sequence length="439" mass="49976">MIRKNTIREQLQLVDEVTPEHSINKHIKMASSPFFFFRGSAALMYQDIACGLIDIPQALYTLPLTNIVGDCHTGNFGFISEEGSHGDTLIFAPNDFDDACIGNMIWDLFRFTVSLYLSQKHCQNLQENSDDLKLRQKPLVTEQQVDSAALAFFDQYLHACTRSIEGTLNNQSALTEFDKEHILHKRWQKGLQRMAGGAAFLTSSTLAKELDLTKAPLRFKTNPQRFEPIPEQHKSDLMKHFSPYVDDTILDCVERLNAGTGSNNMRRYYLLVGPKQVNSDANQLNLCHIVEVKQQRRAAPLHNFPSLSPINELNAAHLTVNCQRKMQRRPDLVLDDTLWQQQNWLVRSRHHARVGLDPEDFCLGKRAAQKQGLQQFAQSCGYTLALAHMRGDRRSLNFQQQCIDTLPEYVPHLIRAAHVYAKQIEVDCSLLAEMLSNGD</sequence>
<gene>
    <name evidence="1" type="ORF">PAUR_b1310</name>
</gene>
<dbReference type="InterPro" id="IPR018721">
    <property type="entry name" value="DUF2252"/>
</dbReference>
<evidence type="ECO:0008006" key="3">
    <source>
        <dbReference type="Google" id="ProtNLM"/>
    </source>
</evidence>
<dbReference type="Proteomes" id="UP000615755">
    <property type="component" value="Unassembled WGS sequence"/>
</dbReference>
<comment type="caution">
    <text evidence="1">The sequence shown here is derived from an EMBL/GenBank/DDBJ whole genome shotgun (WGS) entry which is preliminary data.</text>
</comment>
<proteinExistence type="predicted"/>
<evidence type="ECO:0000313" key="2">
    <source>
        <dbReference type="Proteomes" id="UP000615755"/>
    </source>
</evidence>
<protein>
    <recommendedName>
        <fullName evidence="3">DUF2252 domain-containing protein</fullName>
    </recommendedName>
</protein>
<accession>A0ABR9EJN6</accession>
<reference evidence="1 2" key="1">
    <citation type="submission" date="2015-03" db="EMBL/GenBank/DDBJ databases">
        <title>Genome sequence of Pseudoalteromonas aurantia.</title>
        <authorList>
            <person name="Xie B.-B."/>
            <person name="Rong J.-C."/>
            <person name="Qin Q.-L."/>
            <person name="Zhang Y.-Z."/>
        </authorList>
    </citation>
    <scope>NUCLEOTIDE SEQUENCE [LARGE SCALE GENOMIC DNA]</scope>
    <source>
        <strain evidence="1 2">208</strain>
    </source>
</reference>
<evidence type="ECO:0000313" key="1">
    <source>
        <dbReference type="EMBL" id="MBE0371124.1"/>
    </source>
</evidence>
<name>A0ABR9EJN6_9GAMM</name>
<dbReference type="RefSeq" id="WP_192510120.1">
    <property type="nucleotide sequence ID" value="NZ_AQGV01000015.1"/>
</dbReference>
<dbReference type="EMBL" id="AQGV01000015">
    <property type="protein sequence ID" value="MBE0371124.1"/>
    <property type="molecule type" value="Genomic_DNA"/>
</dbReference>
<organism evidence="1 2">
    <name type="scientific">Pseudoalteromonas aurantia 208</name>
    <dbReference type="NCBI Taxonomy" id="1314867"/>
    <lineage>
        <taxon>Bacteria</taxon>
        <taxon>Pseudomonadati</taxon>
        <taxon>Pseudomonadota</taxon>
        <taxon>Gammaproteobacteria</taxon>
        <taxon>Alteromonadales</taxon>
        <taxon>Pseudoalteromonadaceae</taxon>
        <taxon>Pseudoalteromonas</taxon>
    </lineage>
</organism>
<dbReference type="PANTHER" id="PTHR39441:SF1">
    <property type="entry name" value="DUF2252 DOMAIN-CONTAINING PROTEIN"/>
    <property type="match status" value="1"/>
</dbReference>